<proteinExistence type="predicted"/>
<gene>
    <name evidence="3" type="ordered locus">NGR_b09870</name>
</gene>
<dbReference type="KEGG" id="rhi:NGR_b09870"/>
<dbReference type="SUPFAM" id="SSF88723">
    <property type="entry name" value="PIN domain-like"/>
    <property type="match status" value="1"/>
</dbReference>
<name>C3KQT2_SINFN</name>
<keyword evidence="3" id="KW-0614">Plasmid</keyword>
<dbReference type="InterPro" id="IPR002716">
    <property type="entry name" value="PIN_dom"/>
</dbReference>
<accession>C3KQT2</accession>
<protein>
    <recommendedName>
        <fullName evidence="2">PIN domain-containing protein</fullName>
    </recommendedName>
</protein>
<sequence length="200" mass="21910">MSCRSLLTPAPSAAVEAWLAEQPPTAVFTTTVTEAEIFYGLRLLPDGRRRRDLEAAIVPIFREDLAGRILPFDSEAAHAYATLAADRRKTGRPVMSLRLILAPPGGAEIEERAASELTPPSPLHPPWTVQKVHYLHHDVIARSAGFSDFLKQNLPEGKPFGGDDRPINPAAPLRPPATSSRASRWRSLSGSRFASDPFDR</sequence>
<keyword evidence="4" id="KW-1185">Reference proteome</keyword>
<geneLocation type="plasmid" evidence="4">
    <name>sym pNGR234b</name>
</geneLocation>
<dbReference type="Pfam" id="PF01850">
    <property type="entry name" value="PIN"/>
    <property type="match status" value="1"/>
</dbReference>
<feature type="region of interest" description="Disordered" evidence="1">
    <location>
        <begin position="155"/>
        <end position="200"/>
    </location>
</feature>
<dbReference type="InterPro" id="IPR029060">
    <property type="entry name" value="PIN-like_dom_sf"/>
</dbReference>
<evidence type="ECO:0000313" key="4">
    <source>
        <dbReference type="Proteomes" id="UP000001054"/>
    </source>
</evidence>
<dbReference type="OrthoDB" id="5458135at2"/>
<reference evidence="3 4" key="2">
    <citation type="journal article" date="2009" name="Appl. Environ. Microbiol.">
        <title>Rhizobium sp. strain NGR234 possesses a remarkable number of secretion systems.</title>
        <authorList>
            <person name="Schmeisser C."/>
            <person name="Liesegang H."/>
            <person name="Krysciak D."/>
            <person name="Bakkou N."/>
            <person name="Le Quere A."/>
            <person name="Wollherr A."/>
            <person name="Heinemeyer I."/>
            <person name="Morgenstern B."/>
            <person name="Pommerening-Roeser A."/>
            <person name="Flores M."/>
            <person name="Palacios R."/>
            <person name="Brenner S."/>
            <person name="Gottschalk G."/>
            <person name="Schmitz R.A."/>
            <person name="Broughton W.J."/>
            <person name="Perret X."/>
            <person name="Strittmatter A.W."/>
            <person name="Streit W.R."/>
        </authorList>
    </citation>
    <scope>NUCLEOTIDE SEQUENCE [LARGE SCALE GENOMIC DNA]</scope>
    <source>
        <strain evidence="4">NBRC 101917 / NGR234</strain>
    </source>
</reference>
<organism evidence="3 4">
    <name type="scientific">Sinorhizobium fredii (strain NBRC 101917 / NGR234)</name>
    <dbReference type="NCBI Taxonomy" id="394"/>
    <lineage>
        <taxon>Bacteria</taxon>
        <taxon>Pseudomonadati</taxon>
        <taxon>Pseudomonadota</taxon>
        <taxon>Alphaproteobacteria</taxon>
        <taxon>Hyphomicrobiales</taxon>
        <taxon>Rhizobiaceae</taxon>
        <taxon>Sinorhizobium/Ensifer group</taxon>
        <taxon>Sinorhizobium</taxon>
    </lineage>
</organism>
<evidence type="ECO:0000256" key="1">
    <source>
        <dbReference type="SAM" id="MobiDB-lite"/>
    </source>
</evidence>
<evidence type="ECO:0000313" key="3">
    <source>
        <dbReference type="EMBL" id="ACP22440.1"/>
    </source>
</evidence>
<reference evidence="4" key="1">
    <citation type="journal article" date="2004" name="J. Bacteriol.">
        <title>An evolutionary hot spot: the pNGR234b replicon of Rhizobium sp. strain NGR234.</title>
        <authorList>
            <person name="Streit W.R."/>
            <person name="Schmitz R.A."/>
            <person name="Perret X."/>
            <person name="Staehelin C."/>
            <person name="Deakin W.J."/>
            <person name="Raasch C."/>
            <person name="Liesegang H."/>
            <person name="Broughton W.J."/>
        </authorList>
    </citation>
    <scope>NUCLEOTIDE SEQUENCE [LARGE SCALE GENOMIC DNA]</scope>
    <source>
        <strain evidence="4">NBRC 101917 / NGR234</strain>
    </source>
</reference>
<dbReference type="Gene3D" id="3.40.50.1010">
    <property type="entry name" value="5'-nuclease"/>
    <property type="match status" value="1"/>
</dbReference>
<evidence type="ECO:0000259" key="2">
    <source>
        <dbReference type="Pfam" id="PF01850"/>
    </source>
</evidence>
<feature type="domain" description="PIN" evidence="2">
    <location>
        <begin position="13"/>
        <end position="88"/>
    </location>
</feature>
<dbReference type="Proteomes" id="UP000001054">
    <property type="component" value="Plasmid pNGR234b"/>
</dbReference>
<dbReference type="EMBL" id="CP000874">
    <property type="protein sequence ID" value="ACP22440.1"/>
    <property type="molecule type" value="Genomic_DNA"/>
</dbReference>
<feature type="compositionally biased region" description="Polar residues" evidence="1">
    <location>
        <begin position="177"/>
        <end position="192"/>
    </location>
</feature>
<dbReference type="AlphaFoldDB" id="C3KQT2"/>
<dbReference type="HOGENOM" id="CLU_1365301_0_0_5"/>